<reference evidence="2" key="1">
    <citation type="submission" date="2021-06" db="EMBL/GenBank/DDBJ databases">
        <title>Bradyrhizobium sp. S2-20-1 Genome sequencing.</title>
        <authorList>
            <person name="Jin L."/>
        </authorList>
    </citation>
    <scope>NUCLEOTIDE SEQUENCE</scope>
    <source>
        <strain evidence="2">S2-20-1</strain>
    </source>
</reference>
<organism evidence="2 3">
    <name type="scientific">Bradyrhizobium sediminis</name>
    <dbReference type="NCBI Taxonomy" id="2840469"/>
    <lineage>
        <taxon>Bacteria</taxon>
        <taxon>Pseudomonadati</taxon>
        <taxon>Pseudomonadota</taxon>
        <taxon>Alphaproteobacteria</taxon>
        <taxon>Hyphomicrobiales</taxon>
        <taxon>Nitrobacteraceae</taxon>
        <taxon>Bradyrhizobium</taxon>
    </lineage>
</organism>
<dbReference type="RefSeq" id="WP_215622342.1">
    <property type="nucleotide sequence ID" value="NZ_CP076134.1"/>
</dbReference>
<dbReference type="AlphaFoldDB" id="A0A975NFR2"/>
<gene>
    <name evidence="2" type="ORF">KMZ29_02590</name>
</gene>
<dbReference type="Proteomes" id="UP000680839">
    <property type="component" value="Chromosome"/>
</dbReference>
<name>A0A975NFR2_9BRAD</name>
<evidence type="ECO:0000313" key="3">
    <source>
        <dbReference type="Proteomes" id="UP000680839"/>
    </source>
</evidence>
<accession>A0A975NFR2</accession>
<dbReference type="EMBL" id="CP076134">
    <property type="protein sequence ID" value="QWG13644.1"/>
    <property type="molecule type" value="Genomic_DNA"/>
</dbReference>
<feature type="compositionally biased region" description="Basic and acidic residues" evidence="1">
    <location>
        <begin position="114"/>
        <end position="128"/>
    </location>
</feature>
<proteinExistence type="predicted"/>
<sequence>MIELYDEKGHKLASGTIVPDGGKIKVPVQLMDADRDLADIRDIVDIARLAASQPTVTVTRNRPGSVALTDADRATREKALDARDKRLVDAWKNPQAADIAKSETKQPTTPTGDAADRRDARLRDAWRN</sequence>
<evidence type="ECO:0000313" key="2">
    <source>
        <dbReference type="EMBL" id="QWG13644.1"/>
    </source>
</evidence>
<evidence type="ECO:0000256" key="1">
    <source>
        <dbReference type="SAM" id="MobiDB-lite"/>
    </source>
</evidence>
<feature type="region of interest" description="Disordered" evidence="1">
    <location>
        <begin position="92"/>
        <end position="128"/>
    </location>
</feature>
<protein>
    <submittedName>
        <fullName evidence="2">Uncharacterized protein</fullName>
    </submittedName>
</protein>